<sequence>MEGGNDIEQAGVIYRSVNELFRLKKEKIDQHELLHSSRSKGNNGEEDNSNYQEKVDIRVWLSCLEVYNETIRDLMIDRNAEIQTQLKVKLGFVFFFKKKKKKKRIKTHFTK</sequence>
<dbReference type="SUPFAM" id="SSF52540">
    <property type="entry name" value="P-loop containing nucleoside triphosphate hydrolases"/>
    <property type="match status" value="1"/>
</dbReference>
<dbReference type="InterPro" id="IPR001752">
    <property type="entry name" value="Kinesin_motor_dom"/>
</dbReference>
<dbReference type="GO" id="GO:0003777">
    <property type="term" value="F:microtubule motor activity"/>
    <property type="evidence" value="ECO:0007669"/>
    <property type="project" value="InterPro"/>
</dbReference>
<evidence type="ECO:0000256" key="1">
    <source>
        <dbReference type="PROSITE-ProRule" id="PRU00283"/>
    </source>
</evidence>
<dbReference type="Gene3D" id="3.40.850.10">
    <property type="entry name" value="Kinesin motor domain"/>
    <property type="match status" value="1"/>
</dbReference>
<dbReference type="GO" id="GO:0008017">
    <property type="term" value="F:microtubule binding"/>
    <property type="evidence" value="ECO:0007669"/>
    <property type="project" value="InterPro"/>
</dbReference>
<dbReference type="EMBL" id="ASPP01009381">
    <property type="protein sequence ID" value="ETO24183.1"/>
    <property type="molecule type" value="Genomic_DNA"/>
</dbReference>
<evidence type="ECO:0000259" key="2">
    <source>
        <dbReference type="PROSITE" id="PS50067"/>
    </source>
</evidence>
<proteinExistence type="inferred from homology"/>
<comment type="caution">
    <text evidence="1">Lacks conserved residue(s) required for the propagation of feature annotation.</text>
</comment>
<comment type="similarity">
    <text evidence="1">Belongs to the TRAFAC class myosin-kinesin ATPase superfamily. Kinesin family.</text>
</comment>
<protein>
    <recommendedName>
        <fullName evidence="2">Kinesin motor domain-containing protein</fullName>
    </recommendedName>
</protein>
<comment type="caution">
    <text evidence="3">The sequence shown here is derived from an EMBL/GenBank/DDBJ whole genome shotgun (WGS) entry which is preliminary data.</text>
</comment>
<dbReference type="PROSITE" id="PS50067">
    <property type="entry name" value="KINESIN_MOTOR_2"/>
    <property type="match status" value="1"/>
</dbReference>
<dbReference type="InterPro" id="IPR036961">
    <property type="entry name" value="Kinesin_motor_dom_sf"/>
</dbReference>
<name>X6NE67_RETFI</name>
<dbReference type="GO" id="GO:0005524">
    <property type="term" value="F:ATP binding"/>
    <property type="evidence" value="ECO:0007669"/>
    <property type="project" value="InterPro"/>
</dbReference>
<keyword evidence="4" id="KW-1185">Reference proteome</keyword>
<dbReference type="GO" id="GO:0007018">
    <property type="term" value="P:microtubule-based movement"/>
    <property type="evidence" value="ECO:0007669"/>
    <property type="project" value="InterPro"/>
</dbReference>
<reference evidence="3 4" key="1">
    <citation type="journal article" date="2013" name="Curr. Biol.">
        <title>The Genome of the Foraminiferan Reticulomyxa filosa.</title>
        <authorList>
            <person name="Glockner G."/>
            <person name="Hulsmann N."/>
            <person name="Schleicher M."/>
            <person name="Noegel A.A."/>
            <person name="Eichinger L."/>
            <person name="Gallinger C."/>
            <person name="Pawlowski J."/>
            <person name="Sierra R."/>
            <person name="Euteneuer U."/>
            <person name="Pillet L."/>
            <person name="Moustafa A."/>
            <person name="Platzer M."/>
            <person name="Groth M."/>
            <person name="Szafranski K."/>
            <person name="Schliwa M."/>
        </authorList>
    </citation>
    <scope>NUCLEOTIDE SEQUENCE [LARGE SCALE GENOMIC DNA]</scope>
</reference>
<feature type="domain" description="Kinesin motor" evidence="2">
    <location>
        <begin position="1"/>
        <end position="111"/>
    </location>
</feature>
<gene>
    <name evidence="3" type="ORF">RFI_12974</name>
</gene>
<dbReference type="Proteomes" id="UP000023152">
    <property type="component" value="Unassembled WGS sequence"/>
</dbReference>
<accession>X6NE67</accession>
<evidence type="ECO:0000313" key="4">
    <source>
        <dbReference type="Proteomes" id="UP000023152"/>
    </source>
</evidence>
<dbReference type="AlphaFoldDB" id="X6NE67"/>
<dbReference type="InterPro" id="IPR027417">
    <property type="entry name" value="P-loop_NTPase"/>
</dbReference>
<evidence type="ECO:0000313" key="3">
    <source>
        <dbReference type="EMBL" id="ETO24183.1"/>
    </source>
</evidence>
<organism evidence="3 4">
    <name type="scientific">Reticulomyxa filosa</name>
    <dbReference type="NCBI Taxonomy" id="46433"/>
    <lineage>
        <taxon>Eukaryota</taxon>
        <taxon>Sar</taxon>
        <taxon>Rhizaria</taxon>
        <taxon>Retaria</taxon>
        <taxon>Foraminifera</taxon>
        <taxon>Monothalamids</taxon>
        <taxon>Reticulomyxidae</taxon>
        <taxon>Reticulomyxa</taxon>
    </lineage>
</organism>
<dbReference type="Pfam" id="PF00225">
    <property type="entry name" value="Kinesin"/>
    <property type="match status" value="1"/>
</dbReference>